<dbReference type="Proteomes" id="UP000308891">
    <property type="component" value="Unassembled WGS sequence"/>
</dbReference>
<protein>
    <recommendedName>
        <fullName evidence="3">Rho-binding antiterminator</fullName>
    </recommendedName>
</protein>
<dbReference type="InterPro" id="IPR023534">
    <property type="entry name" value="Rof/RNase_P-like"/>
</dbReference>
<evidence type="ECO:0000313" key="2">
    <source>
        <dbReference type="Proteomes" id="UP000308891"/>
    </source>
</evidence>
<reference evidence="1 2" key="1">
    <citation type="submission" date="2019-04" db="EMBL/GenBank/DDBJ databases">
        <title>Crenobacter sp. nov.</title>
        <authorList>
            <person name="Shi S."/>
        </authorList>
    </citation>
    <scope>NUCLEOTIDE SEQUENCE [LARGE SCALE GENOMIC DNA]</scope>
    <source>
        <strain evidence="1 2">GY 70310</strain>
    </source>
</reference>
<dbReference type="AlphaFoldDB" id="A0A4T0V775"/>
<dbReference type="Gene3D" id="2.30.30.400">
    <property type="entry name" value="Rof-like"/>
    <property type="match status" value="1"/>
</dbReference>
<dbReference type="SUPFAM" id="SSF101744">
    <property type="entry name" value="Rof/RNase P subunit-like"/>
    <property type="match status" value="1"/>
</dbReference>
<dbReference type="EMBL" id="STGJ01000001">
    <property type="protein sequence ID" value="TIC87156.1"/>
    <property type="molecule type" value="Genomic_DNA"/>
</dbReference>
<gene>
    <name evidence="1" type="ORF">E5K04_01695</name>
</gene>
<organism evidence="1 2">
    <name type="scientific">Crenobacter intestini</name>
    <dbReference type="NCBI Taxonomy" id="2563443"/>
    <lineage>
        <taxon>Bacteria</taxon>
        <taxon>Pseudomonadati</taxon>
        <taxon>Pseudomonadota</taxon>
        <taxon>Betaproteobacteria</taxon>
        <taxon>Neisseriales</taxon>
        <taxon>Neisseriaceae</taxon>
        <taxon>Crenobacter</taxon>
    </lineage>
</organism>
<accession>A0A4T0V775</accession>
<evidence type="ECO:0000313" key="1">
    <source>
        <dbReference type="EMBL" id="TIC87156.1"/>
    </source>
</evidence>
<keyword evidence="2" id="KW-1185">Reference proteome</keyword>
<comment type="caution">
    <text evidence="1">The sequence shown here is derived from an EMBL/GenBank/DDBJ whole genome shotgun (WGS) entry which is preliminary data.</text>
</comment>
<sequence length="104" mass="11857">MAGENMARPLCCKNPVFQESTMSSTYRPVACDYYSELELTCLSRKRCAIHYHDDAGREFETLARITDLVTRDAQEFAVLDDGGEIRLDRLISVDGKRRADYGEE</sequence>
<evidence type="ECO:0008006" key="3">
    <source>
        <dbReference type="Google" id="ProtNLM"/>
    </source>
</evidence>
<dbReference type="OrthoDB" id="5344363at2"/>
<dbReference type="InterPro" id="IPR038626">
    <property type="entry name" value="Rof-like_sf"/>
</dbReference>
<name>A0A4T0V775_9NEIS</name>
<proteinExistence type="predicted"/>